<name>A0A8X8H0C0_9RHOB</name>
<evidence type="ECO:0000313" key="2">
    <source>
        <dbReference type="Proteomes" id="UP000484076"/>
    </source>
</evidence>
<dbReference type="EMBL" id="WHUT02000002">
    <property type="protein sequence ID" value="NUB43802.1"/>
    <property type="molecule type" value="Genomic_DNA"/>
</dbReference>
<keyword evidence="2" id="KW-1185">Reference proteome</keyword>
<organism evidence="1 2">
    <name type="scientific">Fertoeibacter niger</name>
    <dbReference type="NCBI Taxonomy" id="2656921"/>
    <lineage>
        <taxon>Bacteria</taxon>
        <taxon>Pseudomonadati</taxon>
        <taxon>Pseudomonadota</taxon>
        <taxon>Alphaproteobacteria</taxon>
        <taxon>Rhodobacterales</taxon>
        <taxon>Paracoccaceae</taxon>
        <taxon>Fertoeibacter</taxon>
    </lineage>
</organism>
<proteinExistence type="predicted"/>
<dbReference type="RefSeq" id="WP_152824152.1">
    <property type="nucleotide sequence ID" value="NZ_WHUT02000002.1"/>
</dbReference>
<gene>
    <name evidence="1" type="ORF">GEU84_005345</name>
</gene>
<protein>
    <submittedName>
        <fullName evidence="1">Uncharacterized protein</fullName>
    </submittedName>
</protein>
<dbReference type="Proteomes" id="UP000484076">
    <property type="component" value="Unassembled WGS sequence"/>
</dbReference>
<reference evidence="1" key="1">
    <citation type="submission" date="2020-05" db="EMBL/GenBank/DDBJ databases">
        <title>Fertoebacter nigrum gen. nov., sp. nov., a new member of the family Rhodobacteraceae.</title>
        <authorList>
            <person name="Szuroczki S."/>
            <person name="Abbaszade G."/>
            <person name="Buni D."/>
            <person name="Schumann P."/>
            <person name="Toth E."/>
        </authorList>
    </citation>
    <scope>NUCLEOTIDE SEQUENCE</scope>
    <source>
        <strain evidence="1">RG-N-1a</strain>
    </source>
</reference>
<dbReference type="AlphaFoldDB" id="A0A8X8H0C0"/>
<evidence type="ECO:0000313" key="1">
    <source>
        <dbReference type="EMBL" id="NUB43802.1"/>
    </source>
</evidence>
<comment type="caution">
    <text evidence="1">The sequence shown here is derived from an EMBL/GenBank/DDBJ whole genome shotgun (WGS) entry which is preliminary data.</text>
</comment>
<accession>A0A8X8H0C0</accession>
<sequence>MFLGETARFTQRELTITVFVLIRAISESTKPANVAKLSELLHAIVVDQNPRIPSDLFTDCKYIVEGMNLIDIVQHHHHKTKEGYHKPLVEPEWIDIGQPYLGTNPKKASAIVRSGFNKQVVPKRDVMITFVQDFRMMTTARKKHNKSYYQPYFDHAGKPNDLQFQLAESQLYGQIALMVKAYRWDILGTYGRSNAKHEALISKITQSGFNVEATAALQSYLQAVGMVPGTTTPQLAHSRVA</sequence>